<evidence type="ECO:0000313" key="10">
    <source>
        <dbReference type="Proteomes" id="UP000303847"/>
    </source>
</evidence>
<feature type="domain" description="D-isomer specific 2-hydroxyacid dehydrogenase NAD-binding" evidence="6">
    <location>
        <begin position="114"/>
        <end position="288"/>
    </location>
</feature>
<dbReference type="InterPro" id="IPR006139">
    <property type="entry name" value="D-isomer_2_OHA_DH_cat_dom"/>
</dbReference>
<dbReference type="EMBL" id="CP034036">
    <property type="protein sequence ID" value="QCR06883.1"/>
    <property type="molecule type" value="Genomic_DNA"/>
</dbReference>
<organism evidence="7 9">
    <name type="scientific">Brenneria nigrifluens DSM 30175 = ATCC 13028</name>
    <dbReference type="NCBI Taxonomy" id="1121120"/>
    <lineage>
        <taxon>Bacteria</taxon>
        <taxon>Pseudomonadati</taxon>
        <taxon>Pseudomonadota</taxon>
        <taxon>Gammaproteobacteria</taxon>
        <taxon>Enterobacterales</taxon>
        <taxon>Pectobacteriaceae</taxon>
        <taxon>Brenneria</taxon>
    </lineage>
</organism>
<dbReference type="PANTHER" id="PTHR42789">
    <property type="entry name" value="D-ISOMER SPECIFIC 2-HYDROXYACID DEHYDROGENASE FAMILY PROTEIN (AFU_ORTHOLOGUE AFUA_6G10090)"/>
    <property type="match status" value="1"/>
</dbReference>
<evidence type="ECO:0000259" key="5">
    <source>
        <dbReference type="Pfam" id="PF00389"/>
    </source>
</evidence>
<dbReference type="Pfam" id="PF02826">
    <property type="entry name" value="2-Hacid_dh_C"/>
    <property type="match status" value="1"/>
</dbReference>
<dbReference type="InterPro" id="IPR006140">
    <property type="entry name" value="D-isomer_DH_NAD-bd"/>
</dbReference>
<keyword evidence="2 4" id="KW-0560">Oxidoreductase</keyword>
<accession>A0A2U1USM7</accession>
<keyword evidence="3" id="KW-0520">NAD</keyword>
<dbReference type="InterPro" id="IPR036291">
    <property type="entry name" value="NAD(P)-bd_dom_sf"/>
</dbReference>
<dbReference type="Pfam" id="PF00389">
    <property type="entry name" value="2-Hacid_dh"/>
    <property type="match status" value="1"/>
</dbReference>
<feature type="domain" description="D-isomer specific 2-hydroxyacid dehydrogenase catalytic" evidence="5">
    <location>
        <begin position="38"/>
        <end position="316"/>
    </location>
</feature>
<dbReference type="Proteomes" id="UP000303847">
    <property type="component" value="Chromosome"/>
</dbReference>
<reference evidence="8 10" key="2">
    <citation type="submission" date="2018-11" db="EMBL/GenBank/DDBJ databases">
        <title>Genome sequences of Brenneria nigrifluens and Brenneria rubrifaciens.</title>
        <authorList>
            <person name="Poret-Peterson A.T."/>
            <person name="McClean A.E."/>
            <person name="Kluepfel D.A."/>
        </authorList>
    </citation>
    <scope>NUCLEOTIDE SEQUENCE [LARGE SCALE GENOMIC DNA]</scope>
    <source>
        <strain evidence="8 10">ATCC 13028</strain>
    </source>
</reference>
<comment type="similarity">
    <text evidence="1 4">Belongs to the D-isomer specific 2-hydroxyacid dehydrogenase family.</text>
</comment>
<evidence type="ECO:0000256" key="1">
    <source>
        <dbReference type="ARBA" id="ARBA00005854"/>
    </source>
</evidence>
<evidence type="ECO:0000256" key="2">
    <source>
        <dbReference type="ARBA" id="ARBA00023002"/>
    </source>
</evidence>
<keyword evidence="10" id="KW-1185">Reference proteome</keyword>
<dbReference type="Gene3D" id="3.40.50.720">
    <property type="entry name" value="NAD(P)-binding Rossmann-like Domain"/>
    <property type="match status" value="2"/>
</dbReference>
<dbReference type="OrthoDB" id="9805416at2"/>
<dbReference type="EMBL" id="QDKK01000012">
    <property type="protein sequence ID" value="PWC24592.1"/>
    <property type="molecule type" value="Genomic_DNA"/>
</dbReference>
<dbReference type="CDD" id="cd12169">
    <property type="entry name" value="PGDH_like_1"/>
    <property type="match status" value="1"/>
</dbReference>
<protein>
    <submittedName>
        <fullName evidence="7">D-2-hydroxyacid dehydrogenase family protein</fullName>
    </submittedName>
</protein>
<sequence length="319" mass="33856">MPLQCRIIDDYQNVALSFADWSALAPQVECRALTRHIDDEAQLASELAEADIVVIMRERTPFTAALFARLPRLKLLITSGMRNAAVDLAAAKAHGVTLCGTDSGSAAPVELAWTLILGLARHLMSENLALRQNGPWQSTVGIGLSGKRLGLLGLGKTGQRMARIALAFGMEVSAWSQNLTAADAARQGVALAASKEALLSGSDIVSIHLVLGERTRGLLGAAELARMKPSALLINTSRAAIVDQSALLHALRAGNIAGAGLDVFDSEPLPADHPFRTLPNVLATPHLGYVADDNYRTYFTQAVEDIQAFLAGKPLRALG</sequence>
<dbReference type="PANTHER" id="PTHR42789:SF1">
    <property type="entry name" value="D-ISOMER SPECIFIC 2-HYDROXYACID DEHYDROGENASE FAMILY PROTEIN (AFU_ORTHOLOGUE AFUA_6G10090)"/>
    <property type="match status" value="1"/>
</dbReference>
<evidence type="ECO:0000313" key="9">
    <source>
        <dbReference type="Proteomes" id="UP000295985"/>
    </source>
</evidence>
<dbReference type="Proteomes" id="UP000295985">
    <property type="component" value="Unassembled WGS sequence"/>
</dbReference>
<dbReference type="InterPro" id="IPR050857">
    <property type="entry name" value="D-2-hydroxyacid_DH"/>
</dbReference>
<dbReference type="SUPFAM" id="SSF51735">
    <property type="entry name" value="NAD(P)-binding Rossmann-fold domains"/>
    <property type="match status" value="1"/>
</dbReference>
<dbReference type="RefSeq" id="WP_040343098.1">
    <property type="nucleotide sequence ID" value="NZ_CP034036.1"/>
</dbReference>
<gene>
    <name evidence="7" type="ORF">DDT54_09400</name>
    <name evidence="8" type="ORF">EH206_09105</name>
</gene>
<evidence type="ECO:0000313" key="7">
    <source>
        <dbReference type="EMBL" id="PWC24592.1"/>
    </source>
</evidence>
<reference evidence="7 9" key="1">
    <citation type="submission" date="2018-04" db="EMBL/GenBank/DDBJ databases">
        <title>Brenneria corticis sp.nov.</title>
        <authorList>
            <person name="Li Y."/>
        </authorList>
    </citation>
    <scope>NUCLEOTIDE SEQUENCE [LARGE SCALE GENOMIC DNA]</scope>
    <source>
        <strain evidence="7 9">LMG 2694</strain>
    </source>
</reference>
<dbReference type="SUPFAM" id="SSF52283">
    <property type="entry name" value="Formate/glycerate dehydrogenase catalytic domain-like"/>
    <property type="match status" value="1"/>
</dbReference>
<evidence type="ECO:0000259" key="6">
    <source>
        <dbReference type="Pfam" id="PF02826"/>
    </source>
</evidence>
<dbReference type="GO" id="GO:0051287">
    <property type="term" value="F:NAD binding"/>
    <property type="evidence" value="ECO:0007669"/>
    <property type="project" value="InterPro"/>
</dbReference>
<name>A0A2U1USM7_9GAMM</name>
<proteinExistence type="inferred from homology"/>
<evidence type="ECO:0000256" key="3">
    <source>
        <dbReference type="ARBA" id="ARBA00023027"/>
    </source>
</evidence>
<evidence type="ECO:0000313" key="8">
    <source>
        <dbReference type="EMBL" id="QCR06883.1"/>
    </source>
</evidence>
<dbReference type="GO" id="GO:0016616">
    <property type="term" value="F:oxidoreductase activity, acting on the CH-OH group of donors, NAD or NADP as acceptor"/>
    <property type="evidence" value="ECO:0007669"/>
    <property type="project" value="InterPro"/>
</dbReference>
<dbReference type="AlphaFoldDB" id="A0A2U1USM7"/>
<evidence type="ECO:0000256" key="4">
    <source>
        <dbReference type="RuleBase" id="RU003719"/>
    </source>
</evidence>